<feature type="transmembrane region" description="Helical" evidence="8">
    <location>
        <begin position="29"/>
        <end position="49"/>
    </location>
</feature>
<evidence type="ECO:0000256" key="3">
    <source>
        <dbReference type="ARBA" id="ARBA00022670"/>
    </source>
</evidence>
<dbReference type="GO" id="GO:0008233">
    <property type="term" value="F:peptidase activity"/>
    <property type="evidence" value="ECO:0007669"/>
    <property type="project" value="UniProtKB-KW"/>
</dbReference>
<dbReference type="RefSeq" id="WP_052217346.1">
    <property type="nucleotide sequence ID" value="NZ_LGTE01000006.1"/>
</dbReference>
<evidence type="ECO:0000256" key="2">
    <source>
        <dbReference type="ARBA" id="ARBA00022654"/>
    </source>
</evidence>
<dbReference type="Proteomes" id="UP000037175">
    <property type="component" value="Unassembled WGS sequence"/>
</dbReference>
<evidence type="ECO:0000256" key="1">
    <source>
        <dbReference type="ARBA" id="ARBA00022475"/>
    </source>
</evidence>
<evidence type="ECO:0000256" key="7">
    <source>
        <dbReference type="ARBA" id="ARBA00023136"/>
    </source>
</evidence>
<name>A0A0L6W4V9_9FIRM</name>
<sequence>MLNINRIAVKTGVYLARELNLNRQKEVKIIFGMELALAAVIKTISVMLLAYLLGVLKETVVLVFTAGVFRLASGGEHCRAFYRCLVGGTLVFPLLGIVVKTLNAVINFQVYTAAIYVSVPVVFAIVWKYAPGDTENKRIPEKREKARFKRLSLYIASVFFIVAELFLVAGVFTEFVLAILTGLVWQAFTITPAGYRFIGGIDSILRLSK</sequence>
<keyword evidence="6 8" id="KW-1133">Transmembrane helix</keyword>
<dbReference type="AlphaFoldDB" id="A0A0L6W4V9"/>
<organism evidence="9 10">
    <name type="scientific">Thermincola ferriacetica</name>
    <dbReference type="NCBI Taxonomy" id="281456"/>
    <lineage>
        <taxon>Bacteria</taxon>
        <taxon>Bacillati</taxon>
        <taxon>Bacillota</taxon>
        <taxon>Clostridia</taxon>
        <taxon>Eubacteriales</taxon>
        <taxon>Thermincolaceae</taxon>
        <taxon>Thermincola</taxon>
    </lineage>
</organism>
<keyword evidence="2" id="KW-0673">Quorum sensing</keyword>
<reference evidence="10" key="1">
    <citation type="submission" date="2015-07" db="EMBL/GenBank/DDBJ databases">
        <title>Complete Genome of Thermincola ferriacetica strain Z-0001T.</title>
        <authorList>
            <person name="Lusk B."/>
            <person name="Badalamenti J.P."/>
            <person name="Parameswaran P."/>
            <person name="Bond D.R."/>
            <person name="Torres C.I."/>
        </authorList>
    </citation>
    <scope>NUCLEOTIDE SEQUENCE [LARGE SCALE GENOMIC DNA]</scope>
    <source>
        <strain evidence="10">Z-0001</strain>
    </source>
</reference>
<feature type="transmembrane region" description="Helical" evidence="8">
    <location>
        <begin position="108"/>
        <end position="130"/>
    </location>
</feature>
<dbReference type="InterPro" id="IPR006741">
    <property type="entry name" value="AgrB"/>
</dbReference>
<protein>
    <submittedName>
        <fullName evidence="9">Accessory gene regulator B</fullName>
    </submittedName>
</protein>
<proteinExistence type="predicted"/>
<gene>
    <name evidence="9" type="ORF">Tfer_1277</name>
</gene>
<keyword evidence="5" id="KW-0378">Hydrolase</keyword>
<feature type="transmembrane region" description="Helical" evidence="8">
    <location>
        <begin position="80"/>
        <end position="102"/>
    </location>
</feature>
<dbReference type="GO" id="GO:0006508">
    <property type="term" value="P:proteolysis"/>
    <property type="evidence" value="ECO:0007669"/>
    <property type="project" value="UniProtKB-KW"/>
</dbReference>
<keyword evidence="1" id="KW-1003">Cell membrane</keyword>
<dbReference type="GO" id="GO:0016020">
    <property type="term" value="C:membrane"/>
    <property type="evidence" value="ECO:0007669"/>
    <property type="project" value="InterPro"/>
</dbReference>
<evidence type="ECO:0000256" key="6">
    <source>
        <dbReference type="ARBA" id="ARBA00022989"/>
    </source>
</evidence>
<evidence type="ECO:0000256" key="8">
    <source>
        <dbReference type="SAM" id="Phobius"/>
    </source>
</evidence>
<keyword evidence="7 8" id="KW-0472">Membrane</keyword>
<evidence type="ECO:0000256" key="4">
    <source>
        <dbReference type="ARBA" id="ARBA00022692"/>
    </source>
</evidence>
<accession>A0A0L6W4V9</accession>
<keyword evidence="4 8" id="KW-0812">Transmembrane</keyword>
<comment type="caution">
    <text evidence="9">The sequence shown here is derived from an EMBL/GenBank/DDBJ whole genome shotgun (WGS) entry which is preliminary data.</text>
</comment>
<keyword evidence="10" id="KW-1185">Reference proteome</keyword>
<dbReference type="SMART" id="SM00793">
    <property type="entry name" value="AgrB"/>
    <property type="match status" value="1"/>
</dbReference>
<feature type="transmembrane region" description="Helical" evidence="8">
    <location>
        <begin position="151"/>
        <end position="169"/>
    </location>
</feature>
<feature type="transmembrane region" description="Helical" evidence="8">
    <location>
        <begin position="55"/>
        <end position="73"/>
    </location>
</feature>
<dbReference type="Pfam" id="PF04647">
    <property type="entry name" value="AgrB"/>
    <property type="match status" value="1"/>
</dbReference>
<evidence type="ECO:0000256" key="5">
    <source>
        <dbReference type="ARBA" id="ARBA00022801"/>
    </source>
</evidence>
<evidence type="ECO:0000313" key="10">
    <source>
        <dbReference type="Proteomes" id="UP000037175"/>
    </source>
</evidence>
<feature type="transmembrane region" description="Helical" evidence="8">
    <location>
        <begin position="175"/>
        <end position="198"/>
    </location>
</feature>
<keyword evidence="3" id="KW-0645">Protease</keyword>
<dbReference type="GO" id="GO:0009372">
    <property type="term" value="P:quorum sensing"/>
    <property type="evidence" value="ECO:0007669"/>
    <property type="project" value="UniProtKB-KW"/>
</dbReference>
<evidence type="ECO:0000313" key="9">
    <source>
        <dbReference type="EMBL" id="KNZ70134.1"/>
    </source>
</evidence>
<dbReference type="EMBL" id="LGTE01000006">
    <property type="protein sequence ID" value="KNZ70134.1"/>
    <property type="molecule type" value="Genomic_DNA"/>
</dbReference>